<evidence type="ECO:0000313" key="1">
    <source>
        <dbReference type="EMBL" id="RNA27012.1"/>
    </source>
</evidence>
<dbReference type="AlphaFoldDB" id="A0A3M7RU40"/>
<dbReference type="OrthoDB" id="9977844at2759"/>
<sequence>MCLEPMFCSLTYGCRCQRYTFFQSTTSSCSNQNLASAKCTRDNECRQDLALTCQSGICACASSDFNWSSKSFKCKLTYAKSACSLDSDCNDSENLICRLSNECNCPISSTIRMCDCIRNQTSEQYWNGSSCVQSIAFQSPCSASYQCRTLTESTVCSSGNRCECPDDTLYFWDGEKCLPKITYGQSCDANYQCLDSELTICNNSLCKLTNFLDLVKSLTT</sequence>
<accession>A0A3M7RU40</accession>
<reference evidence="1 2" key="1">
    <citation type="journal article" date="2018" name="Sci. Rep.">
        <title>Genomic signatures of local adaptation to the degree of environmental predictability in rotifers.</title>
        <authorList>
            <person name="Franch-Gras L."/>
            <person name="Hahn C."/>
            <person name="Garcia-Roger E.M."/>
            <person name="Carmona M.J."/>
            <person name="Serra M."/>
            <person name="Gomez A."/>
        </authorList>
    </citation>
    <scope>NUCLEOTIDE SEQUENCE [LARGE SCALE GENOMIC DNA]</scope>
    <source>
        <strain evidence="1">HYR1</strain>
    </source>
</reference>
<proteinExistence type="predicted"/>
<comment type="caution">
    <text evidence="1">The sequence shown here is derived from an EMBL/GenBank/DDBJ whole genome shotgun (WGS) entry which is preliminary data.</text>
</comment>
<dbReference type="Proteomes" id="UP000276133">
    <property type="component" value="Unassembled WGS sequence"/>
</dbReference>
<dbReference type="EMBL" id="REGN01002617">
    <property type="protein sequence ID" value="RNA27012.1"/>
    <property type="molecule type" value="Genomic_DNA"/>
</dbReference>
<evidence type="ECO:0000313" key="2">
    <source>
        <dbReference type="Proteomes" id="UP000276133"/>
    </source>
</evidence>
<organism evidence="1 2">
    <name type="scientific">Brachionus plicatilis</name>
    <name type="common">Marine rotifer</name>
    <name type="synonym">Brachionus muelleri</name>
    <dbReference type="NCBI Taxonomy" id="10195"/>
    <lineage>
        <taxon>Eukaryota</taxon>
        <taxon>Metazoa</taxon>
        <taxon>Spiralia</taxon>
        <taxon>Gnathifera</taxon>
        <taxon>Rotifera</taxon>
        <taxon>Eurotatoria</taxon>
        <taxon>Monogononta</taxon>
        <taxon>Pseudotrocha</taxon>
        <taxon>Ploima</taxon>
        <taxon>Brachionidae</taxon>
        <taxon>Brachionus</taxon>
    </lineage>
</organism>
<gene>
    <name evidence="1" type="ORF">BpHYR1_047362</name>
</gene>
<evidence type="ECO:0008006" key="3">
    <source>
        <dbReference type="Google" id="ProtNLM"/>
    </source>
</evidence>
<keyword evidence="2" id="KW-1185">Reference proteome</keyword>
<protein>
    <recommendedName>
        <fullName evidence="3">Prion-like-(Q N-rich) domain-bearing 25</fullName>
    </recommendedName>
</protein>
<name>A0A3M7RU40_BRAPC</name>